<proteinExistence type="predicted"/>
<dbReference type="Proteomes" id="UP001596417">
    <property type="component" value="Unassembled WGS sequence"/>
</dbReference>
<dbReference type="EMBL" id="JBHTAX010000005">
    <property type="protein sequence ID" value="MFC7192653.1"/>
    <property type="molecule type" value="Genomic_DNA"/>
</dbReference>
<protein>
    <submittedName>
        <fullName evidence="1">Uncharacterized protein</fullName>
    </submittedName>
</protein>
<evidence type="ECO:0000313" key="2">
    <source>
        <dbReference type="Proteomes" id="UP001596417"/>
    </source>
</evidence>
<evidence type="ECO:0000313" key="1">
    <source>
        <dbReference type="EMBL" id="MFC7192653.1"/>
    </source>
</evidence>
<dbReference type="AlphaFoldDB" id="A0ABD5YXV5"/>
<gene>
    <name evidence="1" type="ORF">ACFQL7_24500</name>
</gene>
<keyword evidence="2" id="KW-1185">Reference proteome</keyword>
<reference evidence="1 2" key="1">
    <citation type="journal article" date="2019" name="Int. J. Syst. Evol. Microbiol.">
        <title>The Global Catalogue of Microorganisms (GCM) 10K type strain sequencing project: providing services to taxonomists for standard genome sequencing and annotation.</title>
        <authorList>
            <consortium name="The Broad Institute Genomics Platform"/>
            <consortium name="The Broad Institute Genome Sequencing Center for Infectious Disease"/>
            <person name="Wu L."/>
            <person name="Ma J."/>
        </authorList>
    </citation>
    <scope>NUCLEOTIDE SEQUENCE [LARGE SCALE GENOMIC DNA]</scope>
    <source>
        <strain evidence="1 2">RDMS1</strain>
    </source>
</reference>
<dbReference type="RefSeq" id="WP_390206789.1">
    <property type="nucleotide sequence ID" value="NZ_JBHSZC010000004.1"/>
</dbReference>
<dbReference type="Pfam" id="PF26264">
    <property type="entry name" value="Halo_Hfq_like"/>
    <property type="match status" value="1"/>
</dbReference>
<dbReference type="InterPro" id="IPR058967">
    <property type="entry name" value="Hfq-like"/>
</dbReference>
<name>A0ABD5YXV5_9EURY</name>
<accession>A0ABD5YXV5</accession>
<organism evidence="1 2">
    <name type="scientific">Halocatena marina</name>
    <dbReference type="NCBI Taxonomy" id="2934937"/>
    <lineage>
        <taxon>Archaea</taxon>
        <taxon>Methanobacteriati</taxon>
        <taxon>Methanobacteriota</taxon>
        <taxon>Stenosarchaea group</taxon>
        <taxon>Halobacteria</taxon>
        <taxon>Halobacteriales</taxon>
        <taxon>Natronomonadaceae</taxon>
        <taxon>Halocatena</taxon>
    </lineage>
</organism>
<sequence>MVYPVSTDSFVPEAIRDAFREIFEHQYDDVVVYGDRENDVVLHEGPVRMRGDGWLELPTGRLISPKQSITSISVRRIDQTESLVRCDRLSHLS</sequence>
<comment type="caution">
    <text evidence="1">The sequence shown here is derived from an EMBL/GenBank/DDBJ whole genome shotgun (WGS) entry which is preliminary data.</text>
</comment>